<protein>
    <submittedName>
        <fullName evidence="2">Uncharacterized protein</fullName>
    </submittedName>
</protein>
<keyword evidence="1" id="KW-1133">Transmembrane helix</keyword>
<dbReference type="EMBL" id="CP118712">
    <property type="protein sequence ID" value="WGK87433.1"/>
    <property type="molecule type" value="Genomic_DNA"/>
</dbReference>
<keyword evidence="1" id="KW-0472">Membrane</keyword>
<evidence type="ECO:0000313" key="2">
    <source>
        <dbReference type="EMBL" id="WGK87433.1"/>
    </source>
</evidence>
<accession>A0ABD7YSM7</accession>
<feature type="transmembrane region" description="Helical" evidence="1">
    <location>
        <begin position="81"/>
        <end position="104"/>
    </location>
</feature>
<name>A0ABD7YSM7_9VIBR</name>
<organism evidence="2 3">
    <name type="scientific">Vibrio aestuarianus</name>
    <dbReference type="NCBI Taxonomy" id="28171"/>
    <lineage>
        <taxon>Bacteria</taxon>
        <taxon>Pseudomonadati</taxon>
        <taxon>Pseudomonadota</taxon>
        <taxon>Gammaproteobacteria</taxon>
        <taxon>Vibrionales</taxon>
        <taxon>Vibrionaceae</taxon>
        <taxon>Vibrio</taxon>
    </lineage>
</organism>
<evidence type="ECO:0000313" key="3">
    <source>
        <dbReference type="Proteomes" id="UP001241226"/>
    </source>
</evidence>
<dbReference type="RefSeq" id="WP_069547526.1">
    <property type="nucleotide sequence ID" value="NZ_CP118712.1"/>
</dbReference>
<evidence type="ECO:0000256" key="1">
    <source>
        <dbReference type="SAM" id="Phobius"/>
    </source>
</evidence>
<keyword evidence="1" id="KW-0812">Transmembrane</keyword>
<gene>
    <name evidence="2" type="ORF">PYE67_15055</name>
</gene>
<dbReference type="Proteomes" id="UP001241226">
    <property type="component" value="Chromosome 2"/>
</dbReference>
<dbReference type="AlphaFoldDB" id="A0ABD7YSM7"/>
<reference evidence="2 3" key="1">
    <citation type="submission" date="2022-02" db="EMBL/GenBank/DDBJ databases">
        <title>Emergence and expansion in Europe of a Vibrio aestuarianus clonal complex pathogenic for oysters.</title>
        <authorList>
            <person name="Mesnil A."/>
            <person name="Travers M.-A."/>
        </authorList>
    </citation>
    <scope>NUCLEOTIDE SEQUENCE [LARGE SCALE GENOMIC DNA]</scope>
    <source>
        <strain evidence="2 3">U17</strain>
    </source>
</reference>
<feature type="transmembrane region" description="Helical" evidence="1">
    <location>
        <begin position="116"/>
        <end position="135"/>
    </location>
</feature>
<sequence length="160" mass="18040">MTNNIRYLVTQYCEAQRAHRGVLGFVSKDTETPREDEQALISKVDSCEYCTFHSAFFDPRTVQEIRKTTPKPSWERSTQKLLAKIGFGTNLCVLIVITVLLYVTKPQALTGENFEAYALATSVGFLCLSTVFDEYATKKAKLSNLFAFALAVVFYINKIT</sequence>
<proteinExistence type="predicted"/>